<dbReference type="AlphaFoldDB" id="A0A183S765"/>
<dbReference type="OrthoDB" id="6321681at2759"/>
<organism evidence="3">
    <name type="scientific">Schistocephalus solidus</name>
    <name type="common">Tapeworm</name>
    <dbReference type="NCBI Taxonomy" id="70667"/>
    <lineage>
        <taxon>Eukaryota</taxon>
        <taxon>Metazoa</taxon>
        <taxon>Spiralia</taxon>
        <taxon>Lophotrochozoa</taxon>
        <taxon>Platyhelminthes</taxon>
        <taxon>Cestoda</taxon>
        <taxon>Eucestoda</taxon>
        <taxon>Diphyllobothriidea</taxon>
        <taxon>Diphyllobothriidae</taxon>
        <taxon>Schistocephalus</taxon>
    </lineage>
</organism>
<gene>
    <name evidence="1" type="ORF">SSLN_LOCUS63</name>
</gene>
<protein>
    <submittedName>
        <fullName evidence="3">Cytochrome P450</fullName>
    </submittedName>
</protein>
<dbReference type="EMBL" id="UYSU01000029">
    <property type="protein sequence ID" value="VDL81080.1"/>
    <property type="molecule type" value="Genomic_DNA"/>
</dbReference>
<accession>A0A183S765</accession>
<evidence type="ECO:0000313" key="2">
    <source>
        <dbReference type="Proteomes" id="UP000275846"/>
    </source>
</evidence>
<evidence type="ECO:0000313" key="1">
    <source>
        <dbReference type="EMBL" id="VDL81080.1"/>
    </source>
</evidence>
<dbReference type="Proteomes" id="UP000275846">
    <property type="component" value="Unassembled WGS sequence"/>
</dbReference>
<sequence length="213" mass="23973">MAISGLLAVNSQPYPTIGAAAPEARTRDLLGRSLKLYPLRHELVVLQGFDREYKPCFPLSLSLVLPPSVQADSDRQSQRTIQDLTAFGPSHFGEPEQQTTAVIDGTLSRKIAEFQAERTLFLKEFDNKNTSSEVFTLARSMCFLLGDMTEYTRGTGVIRTEVELIQVIYSTAILLLTDFTFQSQNMFLKMVEYCLLREWAIFTELAVLPVFCS</sequence>
<keyword evidence="2" id="KW-1185">Reference proteome</keyword>
<name>A0A183S765_SCHSO</name>
<evidence type="ECO:0000313" key="3">
    <source>
        <dbReference type="WBParaSite" id="SSLN_0000006501-mRNA-1"/>
    </source>
</evidence>
<proteinExistence type="predicted"/>
<reference evidence="3" key="1">
    <citation type="submission" date="2016-06" db="UniProtKB">
        <authorList>
            <consortium name="WormBaseParasite"/>
        </authorList>
    </citation>
    <scope>IDENTIFICATION</scope>
</reference>
<reference evidence="1 2" key="2">
    <citation type="submission" date="2018-11" db="EMBL/GenBank/DDBJ databases">
        <authorList>
            <consortium name="Pathogen Informatics"/>
        </authorList>
    </citation>
    <scope>NUCLEOTIDE SEQUENCE [LARGE SCALE GENOMIC DNA]</scope>
    <source>
        <strain evidence="1 2">NST_G2</strain>
    </source>
</reference>
<dbReference type="WBParaSite" id="SSLN_0000006501-mRNA-1">
    <property type="protein sequence ID" value="SSLN_0000006501-mRNA-1"/>
    <property type="gene ID" value="SSLN_0000006501"/>
</dbReference>